<evidence type="ECO:0000259" key="10">
    <source>
        <dbReference type="Pfam" id="PF04290"/>
    </source>
</evidence>
<evidence type="ECO:0000256" key="9">
    <source>
        <dbReference type="SAM" id="Phobius"/>
    </source>
</evidence>
<evidence type="ECO:0000256" key="8">
    <source>
        <dbReference type="ARBA" id="ARBA00038436"/>
    </source>
</evidence>
<dbReference type="InterPro" id="IPR055348">
    <property type="entry name" value="DctQ"/>
</dbReference>
<keyword evidence="2" id="KW-0813">Transport</keyword>
<accession>A0A7Z0JCX0</accession>
<comment type="subcellular location">
    <subcellularLocation>
        <location evidence="1">Cell inner membrane</location>
        <topology evidence="1">Multi-pass membrane protein</topology>
    </subcellularLocation>
</comment>
<dbReference type="Pfam" id="PF04290">
    <property type="entry name" value="DctQ"/>
    <property type="match status" value="1"/>
</dbReference>
<keyword evidence="3" id="KW-1003">Cell membrane</keyword>
<keyword evidence="7 9" id="KW-0472">Membrane</keyword>
<name>A0A7Z0JCX0_9ACTN</name>
<feature type="transmembrane region" description="Helical" evidence="9">
    <location>
        <begin position="21"/>
        <end position="42"/>
    </location>
</feature>
<dbReference type="GO" id="GO:0022857">
    <property type="term" value="F:transmembrane transporter activity"/>
    <property type="evidence" value="ECO:0007669"/>
    <property type="project" value="TreeGrafter"/>
</dbReference>
<dbReference type="RefSeq" id="WP_179828643.1">
    <property type="nucleotide sequence ID" value="NZ_JACCFS010000001.1"/>
</dbReference>
<evidence type="ECO:0000256" key="3">
    <source>
        <dbReference type="ARBA" id="ARBA00022475"/>
    </source>
</evidence>
<proteinExistence type="inferred from homology"/>
<dbReference type="Proteomes" id="UP000572051">
    <property type="component" value="Unassembled WGS sequence"/>
</dbReference>
<keyword evidence="4" id="KW-0997">Cell inner membrane</keyword>
<evidence type="ECO:0000256" key="4">
    <source>
        <dbReference type="ARBA" id="ARBA00022519"/>
    </source>
</evidence>
<evidence type="ECO:0000256" key="2">
    <source>
        <dbReference type="ARBA" id="ARBA00022448"/>
    </source>
</evidence>
<dbReference type="GO" id="GO:0015740">
    <property type="term" value="P:C4-dicarboxylate transport"/>
    <property type="evidence" value="ECO:0007669"/>
    <property type="project" value="TreeGrafter"/>
</dbReference>
<feature type="transmembrane region" description="Helical" evidence="9">
    <location>
        <begin position="142"/>
        <end position="164"/>
    </location>
</feature>
<keyword evidence="6 9" id="KW-1133">Transmembrane helix</keyword>
<dbReference type="InterPro" id="IPR007387">
    <property type="entry name" value="TRAP_DctQ"/>
</dbReference>
<evidence type="ECO:0000256" key="6">
    <source>
        <dbReference type="ARBA" id="ARBA00022989"/>
    </source>
</evidence>
<keyword evidence="12" id="KW-1185">Reference proteome</keyword>
<sequence length="183" mass="19476">MPERPPSPGNKPPAPRPAALRWLEAAELAVGVALLALILVLILLQATQRHLPVQGWVWTGELARLGLVWLTFSLAGYLVGRDEHITLKVVDLLLGDRALRAVWILANLVVAAVGVLLTLEAVELVFGGSPQLTAALRIPVSATYAIPLAGVVLMSLRALANAVLLPGPPQREHRTAEAGEGDR</sequence>
<evidence type="ECO:0000313" key="12">
    <source>
        <dbReference type="Proteomes" id="UP000572051"/>
    </source>
</evidence>
<organism evidence="11 12">
    <name type="scientific">Nocardiopsis aegyptia</name>
    <dbReference type="NCBI Taxonomy" id="220378"/>
    <lineage>
        <taxon>Bacteria</taxon>
        <taxon>Bacillati</taxon>
        <taxon>Actinomycetota</taxon>
        <taxon>Actinomycetes</taxon>
        <taxon>Streptosporangiales</taxon>
        <taxon>Nocardiopsidaceae</taxon>
        <taxon>Nocardiopsis</taxon>
    </lineage>
</organism>
<feature type="domain" description="Tripartite ATP-independent periplasmic transporters DctQ component" evidence="10">
    <location>
        <begin position="38"/>
        <end position="163"/>
    </location>
</feature>
<evidence type="ECO:0000256" key="1">
    <source>
        <dbReference type="ARBA" id="ARBA00004429"/>
    </source>
</evidence>
<dbReference type="PANTHER" id="PTHR35011:SF2">
    <property type="entry name" value="2,3-DIKETO-L-GULONATE TRAP TRANSPORTER SMALL PERMEASE PROTEIN YIAM"/>
    <property type="match status" value="1"/>
</dbReference>
<evidence type="ECO:0000256" key="7">
    <source>
        <dbReference type="ARBA" id="ARBA00023136"/>
    </source>
</evidence>
<dbReference type="PANTHER" id="PTHR35011">
    <property type="entry name" value="2,3-DIKETO-L-GULONATE TRAP TRANSPORTER SMALL PERMEASE PROTEIN YIAM"/>
    <property type="match status" value="1"/>
</dbReference>
<dbReference type="GO" id="GO:0005886">
    <property type="term" value="C:plasma membrane"/>
    <property type="evidence" value="ECO:0007669"/>
    <property type="project" value="UniProtKB-SubCell"/>
</dbReference>
<comment type="similarity">
    <text evidence="8">Belongs to the TRAP transporter small permease family.</text>
</comment>
<evidence type="ECO:0000256" key="5">
    <source>
        <dbReference type="ARBA" id="ARBA00022692"/>
    </source>
</evidence>
<gene>
    <name evidence="11" type="ORF">HNR10_005577</name>
</gene>
<reference evidence="11 12" key="1">
    <citation type="submission" date="2020-07" db="EMBL/GenBank/DDBJ databases">
        <title>Sequencing the genomes of 1000 actinobacteria strains.</title>
        <authorList>
            <person name="Klenk H.-P."/>
        </authorList>
    </citation>
    <scope>NUCLEOTIDE SEQUENCE [LARGE SCALE GENOMIC DNA]</scope>
    <source>
        <strain evidence="11 12">DSM 44442</strain>
    </source>
</reference>
<dbReference type="EMBL" id="JACCFS010000001">
    <property type="protein sequence ID" value="NYJ37696.1"/>
    <property type="molecule type" value="Genomic_DNA"/>
</dbReference>
<comment type="caution">
    <text evidence="11">The sequence shown here is derived from an EMBL/GenBank/DDBJ whole genome shotgun (WGS) entry which is preliminary data.</text>
</comment>
<feature type="transmembrane region" description="Helical" evidence="9">
    <location>
        <begin position="101"/>
        <end position="122"/>
    </location>
</feature>
<keyword evidence="5 9" id="KW-0812">Transmembrane</keyword>
<feature type="transmembrane region" description="Helical" evidence="9">
    <location>
        <begin position="62"/>
        <end position="80"/>
    </location>
</feature>
<protein>
    <submittedName>
        <fullName evidence="11">TRAP-type C4-dicarboxylate transport system permease small subunit</fullName>
    </submittedName>
</protein>
<dbReference type="AlphaFoldDB" id="A0A7Z0JCX0"/>
<evidence type="ECO:0000313" key="11">
    <source>
        <dbReference type="EMBL" id="NYJ37696.1"/>
    </source>
</evidence>